<dbReference type="RefSeq" id="XP_014567836.1">
    <property type="nucleotide sequence ID" value="XM_014712350.1"/>
</dbReference>
<keyword evidence="14" id="KW-1185">Reference proteome</keyword>
<evidence type="ECO:0000313" key="14">
    <source>
        <dbReference type="Proteomes" id="UP000009131"/>
    </source>
</evidence>
<dbReference type="SUPFAM" id="SSF52833">
    <property type="entry name" value="Thioredoxin-like"/>
    <property type="match status" value="1"/>
</dbReference>
<evidence type="ECO:0000256" key="4">
    <source>
        <dbReference type="ARBA" id="ARBA00023002"/>
    </source>
</evidence>
<dbReference type="AlphaFoldDB" id="G7E8E3"/>
<dbReference type="PANTHER" id="PTHR10430">
    <property type="entry name" value="PEROXIREDOXIN"/>
    <property type="match status" value="1"/>
</dbReference>
<reference evidence="13 14" key="2">
    <citation type="journal article" date="2012" name="Open Biol.">
        <title>Characteristics of nucleosomes and linker DNA regions on the genome of the basidiomycete Mixia osmundae revealed by mono- and dinucleosome mapping.</title>
        <authorList>
            <person name="Nishida H."/>
            <person name="Kondo S."/>
            <person name="Matsumoto T."/>
            <person name="Suzuki Y."/>
            <person name="Yoshikawa H."/>
            <person name="Taylor T.D."/>
            <person name="Sugiyama J."/>
        </authorList>
    </citation>
    <scope>NUCLEOTIDE SEQUENCE [LARGE SCALE GENOMIC DNA]</scope>
    <source>
        <strain evidence="14">CBS 9802 / IAM 14324 / JCM 22182 / KY 12970</strain>
    </source>
</reference>
<evidence type="ECO:0000256" key="2">
    <source>
        <dbReference type="ARBA" id="ARBA00022559"/>
    </source>
</evidence>
<name>G7E8E3_MIXOS</name>
<dbReference type="PROSITE" id="PS51352">
    <property type="entry name" value="THIOREDOXIN_2"/>
    <property type="match status" value="1"/>
</dbReference>
<sequence length="199" mass="21025">MSQEFPCRGSCCSVAPNLPLLPHPRTHIHIMAISKGDTIPSGEFAYVPYTGTDDPKVCGNPSKLSTSSWKGKKVVLFGVPGAFTKGCSERHLPAFVSGASELKGKGVDTIACLATNDMFVQSAWGSVHQVGDNVLMLSDSGLTWLKEAGLTVDLSAVGFGVRSARFAMIIDDLKVAYIGVEDSPSDVNVSSKEAVLAHL</sequence>
<dbReference type="InterPro" id="IPR013740">
    <property type="entry name" value="Redoxin"/>
</dbReference>
<accession>G7E8E3</accession>
<comment type="subunit">
    <text evidence="6">Homodimer; disulfide-linked, upon oxidation.</text>
</comment>
<dbReference type="InterPro" id="IPR037944">
    <property type="entry name" value="PRX5-like"/>
</dbReference>
<dbReference type="GO" id="GO:0005739">
    <property type="term" value="C:mitochondrion"/>
    <property type="evidence" value="ECO:0007669"/>
    <property type="project" value="TreeGrafter"/>
</dbReference>
<evidence type="ECO:0000256" key="7">
    <source>
        <dbReference type="ARBA" id="ARBA00074156"/>
    </source>
</evidence>
<comment type="similarity">
    <text evidence="1 11">Belongs to the peroxiredoxin family. Prx5 subfamily.</text>
</comment>
<dbReference type="OrthoDB" id="195498at2759"/>
<evidence type="ECO:0000256" key="3">
    <source>
        <dbReference type="ARBA" id="ARBA00022862"/>
    </source>
</evidence>
<comment type="function">
    <text evidence="11">Thiol-specific peroxidase that catalyzes the reduction of hydrogen peroxide and organic hydroperoxides to water and alcohols, respectively. Plays a role in cell protection against oxidative stress by detoxifying peroxides.</text>
</comment>
<feature type="active site" description="Cysteine sulfenic acid (-SOH) intermediate" evidence="10">
    <location>
        <position position="87"/>
    </location>
</feature>
<evidence type="ECO:0000256" key="9">
    <source>
        <dbReference type="ARBA" id="ARBA00079296"/>
    </source>
</evidence>
<dbReference type="GO" id="GO:0008379">
    <property type="term" value="F:thioredoxin peroxidase activity"/>
    <property type="evidence" value="ECO:0007669"/>
    <property type="project" value="InterPro"/>
</dbReference>
<evidence type="ECO:0000256" key="1">
    <source>
        <dbReference type="ARBA" id="ARBA00010505"/>
    </source>
</evidence>
<protein>
    <recommendedName>
        <fullName evidence="7">Putative peroxiredoxin</fullName>
    </recommendedName>
    <alternativeName>
        <fullName evidence="8">Thioredoxin reductase</fullName>
    </alternativeName>
    <alternativeName>
        <fullName evidence="9">Thioredoxin-dependent peroxiredoxin</fullName>
    </alternativeName>
</protein>
<dbReference type="GO" id="GO:0045454">
    <property type="term" value="P:cell redox homeostasis"/>
    <property type="evidence" value="ECO:0007669"/>
    <property type="project" value="TreeGrafter"/>
</dbReference>
<reference evidence="13 14" key="1">
    <citation type="journal article" date="2011" name="J. Gen. Appl. Microbiol.">
        <title>Draft genome sequencing of the enigmatic basidiomycete Mixia osmundae.</title>
        <authorList>
            <person name="Nishida H."/>
            <person name="Nagatsuka Y."/>
            <person name="Sugiyama J."/>
        </authorList>
    </citation>
    <scope>NUCLEOTIDE SEQUENCE [LARGE SCALE GENOMIC DNA]</scope>
    <source>
        <strain evidence="14">CBS 9802 / IAM 14324 / JCM 22182 / KY 12970</strain>
    </source>
</reference>
<dbReference type="eggNOG" id="KOG0541">
    <property type="taxonomic scope" value="Eukaryota"/>
</dbReference>
<evidence type="ECO:0000256" key="6">
    <source>
        <dbReference type="ARBA" id="ARBA00063543"/>
    </source>
</evidence>
<evidence type="ECO:0000256" key="11">
    <source>
        <dbReference type="RuleBase" id="RU366011"/>
    </source>
</evidence>
<dbReference type="EMBL" id="BABT02000179">
    <property type="protein sequence ID" value="GAA99103.1"/>
    <property type="molecule type" value="Genomic_DNA"/>
</dbReference>
<evidence type="ECO:0000259" key="12">
    <source>
        <dbReference type="PROSITE" id="PS51352"/>
    </source>
</evidence>
<evidence type="ECO:0000313" key="13">
    <source>
        <dbReference type="EMBL" id="GAA99103.1"/>
    </source>
</evidence>
<dbReference type="FunFam" id="3.40.30.10:FF:000020">
    <property type="entry name" value="Peroxiredoxin"/>
    <property type="match status" value="1"/>
</dbReference>
<dbReference type="STRING" id="764103.G7E8E3"/>
<keyword evidence="3 11" id="KW-0049">Antioxidant</keyword>
<feature type="domain" description="Thioredoxin" evidence="12">
    <location>
        <begin position="33"/>
        <end position="199"/>
    </location>
</feature>
<dbReference type="CDD" id="cd03013">
    <property type="entry name" value="PRX5_like"/>
    <property type="match status" value="1"/>
</dbReference>
<dbReference type="PANTHER" id="PTHR10430:SF16">
    <property type="entry name" value="PEROXIREDOXIN-5, MITOCHONDRIAL"/>
    <property type="match status" value="1"/>
</dbReference>
<organism evidence="13 14">
    <name type="scientific">Mixia osmundae (strain CBS 9802 / IAM 14324 / JCM 22182 / KY 12970)</name>
    <dbReference type="NCBI Taxonomy" id="764103"/>
    <lineage>
        <taxon>Eukaryota</taxon>
        <taxon>Fungi</taxon>
        <taxon>Dikarya</taxon>
        <taxon>Basidiomycota</taxon>
        <taxon>Pucciniomycotina</taxon>
        <taxon>Mixiomycetes</taxon>
        <taxon>Mixiales</taxon>
        <taxon>Mixiaceae</taxon>
        <taxon>Mixia</taxon>
    </lineage>
</organism>
<dbReference type="InParanoid" id="G7E8E3"/>
<evidence type="ECO:0000256" key="10">
    <source>
        <dbReference type="PIRSR" id="PIRSR637944-1"/>
    </source>
</evidence>
<evidence type="ECO:0000256" key="5">
    <source>
        <dbReference type="ARBA" id="ARBA00023284"/>
    </source>
</evidence>
<keyword evidence="5 11" id="KW-0676">Redox-active center</keyword>
<dbReference type="Gene3D" id="3.40.30.10">
    <property type="entry name" value="Glutaredoxin"/>
    <property type="match status" value="1"/>
</dbReference>
<gene>
    <name evidence="13" type="primary">Mo05792</name>
    <name evidence="13" type="ORF">E5Q_05792</name>
</gene>
<dbReference type="InterPro" id="IPR013766">
    <property type="entry name" value="Thioredoxin_domain"/>
</dbReference>
<dbReference type="HOGENOM" id="CLU_072440_1_1_1"/>
<dbReference type="InterPro" id="IPR036249">
    <property type="entry name" value="Thioredoxin-like_sf"/>
</dbReference>
<evidence type="ECO:0000256" key="8">
    <source>
        <dbReference type="ARBA" id="ARBA00076301"/>
    </source>
</evidence>
<comment type="caution">
    <text evidence="13">The sequence shown here is derived from an EMBL/GenBank/DDBJ whole genome shotgun (WGS) entry which is preliminary data.</text>
</comment>
<dbReference type="GO" id="GO:0042744">
    <property type="term" value="P:hydrogen peroxide catabolic process"/>
    <property type="evidence" value="ECO:0007669"/>
    <property type="project" value="TreeGrafter"/>
</dbReference>
<dbReference type="Pfam" id="PF08534">
    <property type="entry name" value="Redoxin"/>
    <property type="match status" value="1"/>
</dbReference>
<keyword evidence="4 11" id="KW-0560">Oxidoreductase</keyword>
<keyword evidence="2 11" id="KW-0575">Peroxidase</keyword>
<dbReference type="GO" id="GO:0005777">
    <property type="term" value="C:peroxisome"/>
    <property type="evidence" value="ECO:0007669"/>
    <property type="project" value="TreeGrafter"/>
</dbReference>
<proteinExistence type="inferred from homology"/>
<dbReference type="Proteomes" id="UP000009131">
    <property type="component" value="Unassembled WGS sequence"/>
</dbReference>
<dbReference type="OMA" id="YTMNGWA"/>
<dbReference type="GO" id="GO:0034599">
    <property type="term" value="P:cellular response to oxidative stress"/>
    <property type="evidence" value="ECO:0007669"/>
    <property type="project" value="InterPro"/>
</dbReference>